<proteinExistence type="predicted"/>
<dbReference type="AlphaFoldDB" id="A0A450W2C3"/>
<protein>
    <recommendedName>
        <fullName evidence="2">DUF86 domain-containing protein</fullName>
    </recommendedName>
</protein>
<sequence length="194" mass="22112">MNHNPAPVKEPLKLDPFVKMSGNKKTITRQQRLRFFRLLALCEKQAQGLRGVTRRLLEGNETPNILWVDEHLRDPAGEDRLESFGARFSRLQDMICDKLIPAFLQASGEKPGTLLDNLNRLEGLGLVENTELWIETRGLHNRLVHEYIEDSALLAEALIEARRFSEILFAALEKLSTASETLRPTEPDDGFPRQ</sequence>
<name>A0A450W2C3_9GAMM</name>
<evidence type="ECO:0008006" key="2">
    <source>
        <dbReference type="Google" id="ProtNLM"/>
    </source>
</evidence>
<gene>
    <name evidence="1" type="ORF">BECKLPF1236B_GA0070989_10197</name>
</gene>
<dbReference type="SUPFAM" id="SSF81593">
    <property type="entry name" value="Nucleotidyltransferase substrate binding subunit/domain"/>
    <property type="match status" value="1"/>
</dbReference>
<organism evidence="1">
    <name type="scientific">Candidatus Kentrum sp. LPFa</name>
    <dbReference type="NCBI Taxonomy" id="2126335"/>
    <lineage>
        <taxon>Bacteria</taxon>
        <taxon>Pseudomonadati</taxon>
        <taxon>Pseudomonadota</taxon>
        <taxon>Gammaproteobacteria</taxon>
        <taxon>Candidatus Kentrum</taxon>
    </lineage>
</organism>
<reference evidence="1" key="1">
    <citation type="submission" date="2019-02" db="EMBL/GenBank/DDBJ databases">
        <authorList>
            <person name="Gruber-Vodicka R. H."/>
            <person name="Seah K. B. B."/>
        </authorList>
    </citation>
    <scope>NUCLEOTIDE SEQUENCE</scope>
    <source>
        <strain evidence="1">BECK_S313</strain>
    </source>
</reference>
<dbReference type="EMBL" id="CAADFK010000019">
    <property type="protein sequence ID" value="VFK11046.1"/>
    <property type="molecule type" value="Genomic_DNA"/>
</dbReference>
<accession>A0A450W2C3</accession>
<dbReference type="Gene3D" id="1.20.120.330">
    <property type="entry name" value="Nucleotidyltransferases domain 2"/>
    <property type="match status" value="1"/>
</dbReference>
<evidence type="ECO:0000313" key="1">
    <source>
        <dbReference type="EMBL" id="VFK11046.1"/>
    </source>
</evidence>